<dbReference type="GO" id="GO:0030170">
    <property type="term" value="F:pyridoxal phosphate binding"/>
    <property type="evidence" value="ECO:0007669"/>
    <property type="project" value="InterPro"/>
</dbReference>
<reference evidence="8" key="1">
    <citation type="submission" date="2021-08" db="EMBL/GenBank/DDBJ databases">
        <title>Comparative analyses of Brucepasteria parasyntrophica and Teretinema zuelzerae.</title>
        <authorList>
            <person name="Song Y."/>
            <person name="Brune A."/>
        </authorList>
    </citation>
    <scope>NUCLEOTIDE SEQUENCE</scope>
    <source>
        <strain evidence="8">DSM 1903</strain>
    </source>
</reference>
<dbReference type="Pfam" id="PF00392">
    <property type="entry name" value="GntR"/>
    <property type="match status" value="1"/>
</dbReference>
<dbReference type="GO" id="GO:0003700">
    <property type="term" value="F:DNA-binding transcription factor activity"/>
    <property type="evidence" value="ECO:0007669"/>
    <property type="project" value="InterPro"/>
</dbReference>
<evidence type="ECO:0000256" key="1">
    <source>
        <dbReference type="ARBA" id="ARBA00005384"/>
    </source>
</evidence>
<sequence>MKPDKENQIPLYIQIRDYLKDRIRSGELSPGQRLPSVAEMAESYSVTAATIRRALQDLAEDRLISSHVGRGTFVLDPPGASVSAGENASADANAATAEPRAPEQLSAPESRSGSARKLRDSLQRGLGGLMALANKEGTIVFTRGIADPDTIESGILERLVLRALSRGEELFRDYGDPRGLESLREEIARLYREDGLDVGAEHILVTSGSQQAISLIAQQAAEQRTPVLCETPCYAGVTNAFNAFALPFETVPRGEEGPEPEHLGPASDGTILYLCPVLHNPSGTDISETRRLALAQWAKSNNAVLLADEVFRDLHFGTPPRSFLSDPGPENSIILGSLSKSFISGLRVGWIVSSSERIEALAAVKKAMDLGCPPLMQGIAREFLADDAGYRAHRARIKNHYRRRRDAVLAALGEYMPKGVSWSIPEGGFQLQANLPEGASSVELYLRAIDRGAAFLPGALQDIDNTFQHTFRLCYGSLSEKDIREGIKRIGEAAAEYLAGISGIRSGPGAGFGDF</sequence>
<dbReference type="PANTHER" id="PTHR46577:SF2">
    <property type="entry name" value="TRANSCRIPTIONAL REGULATORY PROTEIN"/>
    <property type="match status" value="1"/>
</dbReference>
<organism evidence="8 9">
    <name type="scientific">Teretinema zuelzerae</name>
    <dbReference type="NCBI Taxonomy" id="156"/>
    <lineage>
        <taxon>Bacteria</taxon>
        <taxon>Pseudomonadati</taxon>
        <taxon>Spirochaetota</taxon>
        <taxon>Spirochaetia</taxon>
        <taxon>Spirochaetales</taxon>
        <taxon>Treponemataceae</taxon>
        <taxon>Teretinema</taxon>
    </lineage>
</organism>
<feature type="region of interest" description="Disordered" evidence="6">
    <location>
        <begin position="79"/>
        <end position="118"/>
    </location>
</feature>
<dbReference type="AlphaFoldDB" id="A0AAE3JL53"/>
<dbReference type="InterPro" id="IPR036390">
    <property type="entry name" value="WH_DNA-bd_sf"/>
</dbReference>
<feature type="domain" description="HTH gntR-type" evidence="7">
    <location>
        <begin position="9"/>
        <end position="77"/>
    </location>
</feature>
<name>A0AAE3JL53_9SPIR</name>
<evidence type="ECO:0000256" key="6">
    <source>
        <dbReference type="SAM" id="MobiDB-lite"/>
    </source>
</evidence>
<dbReference type="SUPFAM" id="SSF46785">
    <property type="entry name" value="Winged helix' DNA-binding domain"/>
    <property type="match status" value="1"/>
</dbReference>
<keyword evidence="8" id="KW-0032">Aminotransferase</keyword>
<keyword evidence="3" id="KW-0805">Transcription regulation</keyword>
<protein>
    <submittedName>
        <fullName evidence="8">PLP-dependent aminotransferase family protein</fullName>
    </submittedName>
</protein>
<dbReference type="InterPro" id="IPR000524">
    <property type="entry name" value="Tscrpt_reg_HTH_GntR"/>
</dbReference>
<dbReference type="Proteomes" id="UP001198163">
    <property type="component" value="Unassembled WGS sequence"/>
</dbReference>
<dbReference type="GO" id="GO:0008483">
    <property type="term" value="F:transaminase activity"/>
    <property type="evidence" value="ECO:0007669"/>
    <property type="project" value="UniProtKB-KW"/>
</dbReference>
<keyword evidence="4" id="KW-0238">DNA-binding</keyword>
<dbReference type="InterPro" id="IPR015422">
    <property type="entry name" value="PyrdxlP-dep_Trfase_small"/>
</dbReference>
<dbReference type="EMBL" id="JAINWA010000003">
    <property type="protein sequence ID" value="MCD1654524.1"/>
    <property type="molecule type" value="Genomic_DNA"/>
</dbReference>
<proteinExistence type="inferred from homology"/>
<keyword evidence="8" id="KW-0808">Transferase</keyword>
<dbReference type="InterPro" id="IPR004839">
    <property type="entry name" value="Aminotransferase_I/II_large"/>
</dbReference>
<comment type="caution">
    <text evidence="8">The sequence shown here is derived from an EMBL/GenBank/DDBJ whole genome shotgun (WGS) entry which is preliminary data.</text>
</comment>
<dbReference type="PANTHER" id="PTHR46577">
    <property type="entry name" value="HTH-TYPE TRANSCRIPTIONAL REGULATORY PROTEIN GABR"/>
    <property type="match status" value="1"/>
</dbReference>
<dbReference type="RefSeq" id="WP_230754863.1">
    <property type="nucleotide sequence ID" value="NZ_JAINWA010000003.1"/>
</dbReference>
<evidence type="ECO:0000313" key="8">
    <source>
        <dbReference type="EMBL" id="MCD1654524.1"/>
    </source>
</evidence>
<keyword evidence="9" id="KW-1185">Reference proteome</keyword>
<evidence type="ECO:0000256" key="4">
    <source>
        <dbReference type="ARBA" id="ARBA00023125"/>
    </source>
</evidence>
<dbReference type="GO" id="GO:0003677">
    <property type="term" value="F:DNA binding"/>
    <property type="evidence" value="ECO:0007669"/>
    <property type="project" value="UniProtKB-KW"/>
</dbReference>
<dbReference type="SUPFAM" id="SSF53383">
    <property type="entry name" value="PLP-dependent transferases"/>
    <property type="match status" value="1"/>
</dbReference>
<evidence type="ECO:0000256" key="3">
    <source>
        <dbReference type="ARBA" id="ARBA00023015"/>
    </source>
</evidence>
<dbReference type="Gene3D" id="3.90.1150.10">
    <property type="entry name" value="Aspartate Aminotransferase, domain 1"/>
    <property type="match status" value="1"/>
</dbReference>
<evidence type="ECO:0000313" key="9">
    <source>
        <dbReference type="Proteomes" id="UP001198163"/>
    </source>
</evidence>
<gene>
    <name evidence="8" type="ORF">K7J14_07370</name>
</gene>
<dbReference type="Gene3D" id="3.40.640.10">
    <property type="entry name" value="Type I PLP-dependent aspartate aminotransferase-like (Major domain)"/>
    <property type="match status" value="1"/>
</dbReference>
<dbReference type="InterPro" id="IPR015424">
    <property type="entry name" value="PyrdxlP-dep_Trfase"/>
</dbReference>
<dbReference type="InterPro" id="IPR036388">
    <property type="entry name" value="WH-like_DNA-bd_sf"/>
</dbReference>
<accession>A0AAE3JL53</accession>
<evidence type="ECO:0000256" key="2">
    <source>
        <dbReference type="ARBA" id="ARBA00022898"/>
    </source>
</evidence>
<dbReference type="InterPro" id="IPR015421">
    <property type="entry name" value="PyrdxlP-dep_Trfase_major"/>
</dbReference>
<feature type="compositionally biased region" description="Low complexity" evidence="6">
    <location>
        <begin position="83"/>
        <end position="98"/>
    </location>
</feature>
<dbReference type="CDD" id="cd07377">
    <property type="entry name" value="WHTH_GntR"/>
    <property type="match status" value="1"/>
</dbReference>
<evidence type="ECO:0000256" key="5">
    <source>
        <dbReference type="ARBA" id="ARBA00023163"/>
    </source>
</evidence>
<comment type="similarity">
    <text evidence="1">In the C-terminal section; belongs to the class-I pyridoxal-phosphate-dependent aminotransferase family.</text>
</comment>
<dbReference type="PROSITE" id="PS50949">
    <property type="entry name" value="HTH_GNTR"/>
    <property type="match status" value="1"/>
</dbReference>
<keyword evidence="5" id="KW-0804">Transcription</keyword>
<dbReference type="SMART" id="SM00345">
    <property type="entry name" value="HTH_GNTR"/>
    <property type="match status" value="1"/>
</dbReference>
<dbReference type="Gene3D" id="1.10.10.10">
    <property type="entry name" value="Winged helix-like DNA-binding domain superfamily/Winged helix DNA-binding domain"/>
    <property type="match status" value="1"/>
</dbReference>
<dbReference type="InterPro" id="IPR051446">
    <property type="entry name" value="HTH_trans_reg/aminotransferase"/>
</dbReference>
<dbReference type="Pfam" id="PF00155">
    <property type="entry name" value="Aminotran_1_2"/>
    <property type="match status" value="1"/>
</dbReference>
<evidence type="ECO:0000259" key="7">
    <source>
        <dbReference type="PROSITE" id="PS50949"/>
    </source>
</evidence>
<dbReference type="CDD" id="cd00609">
    <property type="entry name" value="AAT_like"/>
    <property type="match status" value="1"/>
</dbReference>
<keyword evidence="2" id="KW-0663">Pyridoxal phosphate</keyword>